<name>A0AAV5KE89_9ROSI</name>
<dbReference type="PANTHER" id="PTHR36722">
    <property type="entry name" value="TYPE 2 DNA TOPOISOMERASE 6 SUBUNIT B-LIKE"/>
    <property type="match status" value="1"/>
</dbReference>
<dbReference type="Proteomes" id="UP001054252">
    <property type="component" value="Unassembled WGS sequence"/>
</dbReference>
<dbReference type="GO" id="GO:0030674">
    <property type="term" value="F:protein-macromolecule adaptor activity"/>
    <property type="evidence" value="ECO:0007669"/>
    <property type="project" value="TreeGrafter"/>
</dbReference>
<protein>
    <recommendedName>
        <fullName evidence="3">Type 2 DNA topoisomerase 6 subunit B-like</fullName>
    </recommendedName>
</protein>
<dbReference type="EMBL" id="BPVZ01000061">
    <property type="protein sequence ID" value="GKV22898.1"/>
    <property type="molecule type" value="Genomic_DNA"/>
</dbReference>
<dbReference type="GO" id="GO:0000793">
    <property type="term" value="C:condensed chromosome"/>
    <property type="evidence" value="ECO:0007669"/>
    <property type="project" value="TreeGrafter"/>
</dbReference>
<keyword evidence="2" id="KW-1185">Reference proteome</keyword>
<proteinExistence type="predicted"/>
<dbReference type="PANTHER" id="PTHR36722:SF1">
    <property type="entry name" value="TYPE 2 DNA TOPOISOMERASE 6 SUBUNIT B-LIKE"/>
    <property type="match status" value="1"/>
</dbReference>
<organism evidence="1 2">
    <name type="scientific">Rubroshorea leprosula</name>
    <dbReference type="NCBI Taxonomy" id="152421"/>
    <lineage>
        <taxon>Eukaryota</taxon>
        <taxon>Viridiplantae</taxon>
        <taxon>Streptophyta</taxon>
        <taxon>Embryophyta</taxon>
        <taxon>Tracheophyta</taxon>
        <taxon>Spermatophyta</taxon>
        <taxon>Magnoliopsida</taxon>
        <taxon>eudicotyledons</taxon>
        <taxon>Gunneridae</taxon>
        <taxon>Pentapetalae</taxon>
        <taxon>rosids</taxon>
        <taxon>malvids</taxon>
        <taxon>Malvales</taxon>
        <taxon>Dipterocarpaceae</taxon>
        <taxon>Rubroshorea</taxon>
    </lineage>
</organism>
<evidence type="ECO:0000313" key="2">
    <source>
        <dbReference type="Proteomes" id="UP001054252"/>
    </source>
</evidence>
<evidence type="ECO:0008006" key="3">
    <source>
        <dbReference type="Google" id="ProtNLM"/>
    </source>
</evidence>
<gene>
    <name evidence="1" type="ORF">SLEP1_g32712</name>
</gene>
<accession>A0AAV5KE89</accession>
<dbReference type="AlphaFoldDB" id="A0AAV5KE89"/>
<dbReference type="GO" id="GO:0007131">
    <property type="term" value="P:reciprocal meiotic recombination"/>
    <property type="evidence" value="ECO:0007669"/>
    <property type="project" value="TreeGrafter"/>
</dbReference>
<comment type="caution">
    <text evidence="1">The sequence shown here is derived from an EMBL/GenBank/DDBJ whole genome shotgun (WGS) entry which is preliminary data.</text>
</comment>
<evidence type="ECO:0000313" key="1">
    <source>
        <dbReference type="EMBL" id="GKV22898.1"/>
    </source>
</evidence>
<dbReference type="GO" id="GO:0042138">
    <property type="term" value="P:meiotic DNA double-strand break formation"/>
    <property type="evidence" value="ECO:0007669"/>
    <property type="project" value="InterPro"/>
</dbReference>
<reference evidence="1 2" key="1">
    <citation type="journal article" date="2021" name="Commun. Biol.">
        <title>The genome of Shorea leprosula (Dipterocarpaceae) highlights the ecological relevance of drought in aseasonal tropical rainforests.</title>
        <authorList>
            <person name="Ng K.K.S."/>
            <person name="Kobayashi M.J."/>
            <person name="Fawcett J.A."/>
            <person name="Hatakeyama M."/>
            <person name="Paape T."/>
            <person name="Ng C.H."/>
            <person name="Ang C.C."/>
            <person name="Tnah L.H."/>
            <person name="Lee C.T."/>
            <person name="Nishiyama T."/>
            <person name="Sese J."/>
            <person name="O'Brien M.J."/>
            <person name="Copetti D."/>
            <person name="Mohd Noor M.I."/>
            <person name="Ong R.C."/>
            <person name="Putra M."/>
            <person name="Sireger I.Z."/>
            <person name="Indrioko S."/>
            <person name="Kosugi Y."/>
            <person name="Izuno A."/>
            <person name="Isagi Y."/>
            <person name="Lee S.L."/>
            <person name="Shimizu K.K."/>
        </authorList>
    </citation>
    <scope>NUCLEOTIDE SEQUENCE [LARGE SCALE GENOMIC DNA]</scope>
    <source>
        <strain evidence="1">214</strain>
    </source>
</reference>
<dbReference type="InterPro" id="IPR034566">
    <property type="entry name" value="MTOPVIB_plant"/>
</dbReference>
<sequence>MEISSVQKLCLHLISSAFQRCRQSEDLCRLSVVLNRSTAASPIVRVSISDTGIGSCLEEFQVLKIAGEFLCPEKWDGLLLVRTTSISDDEIYHYHLNFRESLSTRRLNRLPFNLKNSAKFSGTEVNLATTERIDVLLAEVNCFFHKMLILNIPNIVAELVIEQGDAPGSQHGDVFLANEYNSTLFSASSVERLKSGLEAYVLTHGKSLKNKCDSCFPTREPLKIGSGVACSMESHRSAGQIMEVVIIISESSVSSIPCLRLCNTKTEVLYFKDFSPSSVSASFPNALASINWRSYGLNLGSVVDQGGSTLLEWENLPQYAHIDMVLHCYHKQYPTSCHAMIPPAKLKTQPDRNLIKKAVKLALDDLKERHCGLLLSSHARKICSYAPDLARTIAGLIVSSNDSHFQRECISLLGLHGQNIASGTIEDCVKEKIMAVIETDDRKPQKSKETAPYLFEDDCLPEPYFQNEEYEGEDGDDFLVLD</sequence>